<dbReference type="GO" id="GO:0005525">
    <property type="term" value="F:GTP binding"/>
    <property type="evidence" value="ECO:0007669"/>
    <property type="project" value="InterPro"/>
</dbReference>
<reference evidence="2 3" key="1">
    <citation type="journal article" date="2016" name="Mol. Biol. Evol.">
        <title>Comparative Genomics of Early-Diverging Mushroom-Forming Fungi Provides Insights into the Origins of Lignocellulose Decay Capabilities.</title>
        <authorList>
            <person name="Nagy L.G."/>
            <person name="Riley R."/>
            <person name="Tritt A."/>
            <person name="Adam C."/>
            <person name="Daum C."/>
            <person name="Floudas D."/>
            <person name="Sun H."/>
            <person name="Yadav J.S."/>
            <person name="Pangilinan J."/>
            <person name="Larsson K.H."/>
            <person name="Matsuura K."/>
            <person name="Barry K."/>
            <person name="Labutti K."/>
            <person name="Kuo R."/>
            <person name="Ohm R.A."/>
            <person name="Bhattacharya S.S."/>
            <person name="Shirouzu T."/>
            <person name="Yoshinaga Y."/>
            <person name="Martin F.M."/>
            <person name="Grigoriev I.V."/>
            <person name="Hibbett D.S."/>
        </authorList>
    </citation>
    <scope>NUCLEOTIDE SEQUENCE [LARGE SCALE GENOMIC DNA]</scope>
    <source>
        <strain evidence="2 3">CBS 109695</strain>
    </source>
</reference>
<organism evidence="2 3">
    <name type="scientific">Athelia psychrophila</name>
    <dbReference type="NCBI Taxonomy" id="1759441"/>
    <lineage>
        <taxon>Eukaryota</taxon>
        <taxon>Fungi</taxon>
        <taxon>Dikarya</taxon>
        <taxon>Basidiomycota</taxon>
        <taxon>Agaricomycotina</taxon>
        <taxon>Agaricomycetes</taxon>
        <taxon>Agaricomycetidae</taxon>
        <taxon>Atheliales</taxon>
        <taxon>Atheliaceae</taxon>
        <taxon>Athelia</taxon>
    </lineage>
</organism>
<gene>
    <name evidence="2" type="ORF">FIBSPDRAFT_164445</name>
</gene>
<dbReference type="STRING" id="436010.A0A166B686"/>
<dbReference type="Proteomes" id="UP000076532">
    <property type="component" value="Unassembled WGS sequence"/>
</dbReference>
<dbReference type="InterPro" id="IPR006073">
    <property type="entry name" value="GTP-bd"/>
</dbReference>
<accession>A0A166B686</accession>
<dbReference type="AlphaFoldDB" id="A0A166B686"/>
<dbReference type="Gene3D" id="3.40.50.300">
    <property type="entry name" value="P-loop containing nucleotide triphosphate hydrolases"/>
    <property type="match status" value="1"/>
</dbReference>
<dbReference type="InterPro" id="IPR027417">
    <property type="entry name" value="P-loop_NTPase"/>
</dbReference>
<protein>
    <recommendedName>
        <fullName evidence="1">G domain-containing protein</fullName>
    </recommendedName>
</protein>
<dbReference type="SUPFAM" id="SSF52540">
    <property type="entry name" value="P-loop containing nucleoside triphosphate hydrolases"/>
    <property type="match status" value="1"/>
</dbReference>
<keyword evidence="3" id="KW-1185">Reference proteome</keyword>
<dbReference type="EMBL" id="KV417649">
    <property type="protein sequence ID" value="KZP12316.1"/>
    <property type="molecule type" value="Genomic_DNA"/>
</dbReference>
<dbReference type="OrthoDB" id="8954335at2759"/>
<evidence type="ECO:0000313" key="3">
    <source>
        <dbReference type="Proteomes" id="UP000076532"/>
    </source>
</evidence>
<name>A0A166B686_9AGAM</name>
<evidence type="ECO:0000259" key="1">
    <source>
        <dbReference type="Pfam" id="PF01926"/>
    </source>
</evidence>
<sequence length="295" mass="32998">MPIWTSKNSKPVLAEIPDVPNVVIFGQTGAGKSSVINLVAGDVVAEVDSRAMGCTFQCQSYEVEINDAKLRLWDTVGLNEGVTGRVPAKDAIVALYKLLEGLTDGVSLLVYCVRAPRITDITIKNYEMFYKGFAKKAIPIVLLVTGLEMEEPNMASWWAKNSNAFERQEMQFRDQGCITGTKGKYRNGLWTYGQEYEESQGITRALIRKYAFGEPWKLPKARLVPWFFKRTFNLFAGVFGVPPYVLCQVLYEVLKDHGGMSDEEAMKVANDVEKTRVKEAEAAADPKNEVKEDES</sequence>
<proteinExistence type="predicted"/>
<dbReference type="CDD" id="cd00882">
    <property type="entry name" value="Ras_like_GTPase"/>
    <property type="match status" value="1"/>
</dbReference>
<dbReference type="Pfam" id="PF01926">
    <property type="entry name" value="MMR_HSR1"/>
    <property type="match status" value="1"/>
</dbReference>
<evidence type="ECO:0000313" key="2">
    <source>
        <dbReference type="EMBL" id="KZP12316.1"/>
    </source>
</evidence>
<feature type="domain" description="G" evidence="1">
    <location>
        <begin position="21"/>
        <end position="126"/>
    </location>
</feature>